<sequence length="161" mass="18135">MNTDQSLINTRFREGVEDRSVLKPFRSAMVVSLTYVVLLFLYIYISGKIALQVSASAEILRQIELLKGFVFAVVTGTLLFLCIFTTAKKISKQDDLIIAQNKSITVSERLVMAGLFSSSVYHDINNIMVVATLYTDCHDRLKSNSRLCKHLVSLFLGRHMP</sequence>
<dbReference type="RefSeq" id="WP_155316043.1">
    <property type="nucleotide sequence ID" value="NZ_AP021874.1"/>
</dbReference>
<name>A0A5K7YGY6_9BACT</name>
<dbReference type="AlphaFoldDB" id="A0A5K7YGY6"/>
<evidence type="ECO:0000256" key="1">
    <source>
        <dbReference type="SAM" id="Phobius"/>
    </source>
</evidence>
<dbReference type="Proteomes" id="UP000427906">
    <property type="component" value="Chromosome"/>
</dbReference>
<protein>
    <recommendedName>
        <fullName evidence="4">Signal transduction histidine kinase dimerisation/phosphoacceptor domain-containing protein</fullName>
    </recommendedName>
</protein>
<reference evidence="2 3" key="1">
    <citation type="submission" date="2019-11" db="EMBL/GenBank/DDBJ databases">
        <title>Comparative genomics of hydrocarbon-degrading Desulfosarcina strains.</title>
        <authorList>
            <person name="Watanabe M."/>
            <person name="Kojima H."/>
            <person name="Fukui M."/>
        </authorList>
    </citation>
    <scope>NUCLEOTIDE SEQUENCE [LARGE SCALE GENOMIC DNA]</scope>
    <source>
        <strain evidence="2 3">PL12</strain>
    </source>
</reference>
<feature type="transmembrane region" description="Helical" evidence="1">
    <location>
        <begin position="28"/>
        <end position="45"/>
    </location>
</feature>
<proteinExistence type="predicted"/>
<evidence type="ECO:0008006" key="4">
    <source>
        <dbReference type="Google" id="ProtNLM"/>
    </source>
</evidence>
<evidence type="ECO:0000313" key="2">
    <source>
        <dbReference type="EMBL" id="BBO67823.1"/>
    </source>
</evidence>
<keyword evidence="1" id="KW-0472">Membrane</keyword>
<feature type="transmembrane region" description="Helical" evidence="1">
    <location>
        <begin position="65"/>
        <end position="84"/>
    </location>
</feature>
<keyword evidence="1" id="KW-0812">Transmembrane</keyword>
<organism evidence="2 3">
    <name type="scientific">Desulfosarcina alkanivorans</name>
    <dbReference type="NCBI Taxonomy" id="571177"/>
    <lineage>
        <taxon>Bacteria</taxon>
        <taxon>Pseudomonadati</taxon>
        <taxon>Thermodesulfobacteriota</taxon>
        <taxon>Desulfobacteria</taxon>
        <taxon>Desulfobacterales</taxon>
        <taxon>Desulfosarcinaceae</taxon>
        <taxon>Desulfosarcina</taxon>
    </lineage>
</organism>
<keyword evidence="3" id="KW-1185">Reference proteome</keyword>
<keyword evidence="1" id="KW-1133">Transmembrane helix</keyword>
<accession>A0A5K7YGY6</accession>
<gene>
    <name evidence="2" type="ORF">DSCA_17530</name>
</gene>
<dbReference type="OrthoDB" id="9815202at2"/>
<evidence type="ECO:0000313" key="3">
    <source>
        <dbReference type="Proteomes" id="UP000427906"/>
    </source>
</evidence>
<dbReference type="KEGG" id="dalk:DSCA_17530"/>
<dbReference type="EMBL" id="AP021874">
    <property type="protein sequence ID" value="BBO67823.1"/>
    <property type="molecule type" value="Genomic_DNA"/>
</dbReference>